<sequence length="89" mass="9953">KFIVKDFKIPVTSSDFRLLSLKLPKVLGDIADKVITPKPVVDYKKCVKCGKCKVACPAKVIEIDEKGAKINLKKCIRCYCCHELCPKKA</sequence>
<feature type="non-terminal residue" evidence="6">
    <location>
        <position position="89"/>
    </location>
</feature>
<proteinExistence type="predicted"/>
<keyword evidence="3" id="KW-0408">Iron</keyword>
<protein>
    <recommendedName>
        <fullName evidence="5">4Fe-4S ferredoxin-type domain-containing protein</fullName>
    </recommendedName>
</protein>
<organism evidence="6">
    <name type="scientific">human gut metagenome</name>
    <dbReference type="NCBI Taxonomy" id="408170"/>
    <lineage>
        <taxon>unclassified sequences</taxon>
        <taxon>metagenomes</taxon>
        <taxon>organismal metagenomes</taxon>
    </lineage>
</organism>
<reference evidence="6" key="1">
    <citation type="submission" date="2013-12" db="EMBL/GenBank/DDBJ databases">
        <title>A Varibaculum cambriense genome reconstructed from a premature infant gut community with otherwise low bacterial novelty that shifts toward anaerobic metabolism during the third week of life.</title>
        <authorList>
            <person name="Brown C.T."/>
            <person name="Sharon I."/>
            <person name="Thomas B.C."/>
            <person name="Castelle C.J."/>
            <person name="Morowitz M.J."/>
            <person name="Banfield J.F."/>
        </authorList>
    </citation>
    <scope>NUCLEOTIDE SEQUENCE</scope>
</reference>
<dbReference type="GO" id="GO:0046872">
    <property type="term" value="F:metal ion binding"/>
    <property type="evidence" value="ECO:0007669"/>
    <property type="project" value="UniProtKB-KW"/>
</dbReference>
<dbReference type="PANTHER" id="PTHR43687:SF1">
    <property type="entry name" value="FERREDOXIN III"/>
    <property type="match status" value="1"/>
</dbReference>
<evidence type="ECO:0000256" key="3">
    <source>
        <dbReference type="ARBA" id="ARBA00023004"/>
    </source>
</evidence>
<dbReference type="EMBL" id="AZMM01005123">
    <property type="protein sequence ID" value="ETJ40952.1"/>
    <property type="molecule type" value="Genomic_DNA"/>
</dbReference>
<evidence type="ECO:0000259" key="5">
    <source>
        <dbReference type="PROSITE" id="PS51379"/>
    </source>
</evidence>
<dbReference type="Gene3D" id="3.30.70.20">
    <property type="match status" value="1"/>
</dbReference>
<dbReference type="GO" id="GO:0051539">
    <property type="term" value="F:4 iron, 4 sulfur cluster binding"/>
    <property type="evidence" value="ECO:0007669"/>
    <property type="project" value="UniProtKB-KW"/>
</dbReference>
<dbReference type="PROSITE" id="PS51379">
    <property type="entry name" value="4FE4S_FER_2"/>
    <property type="match status" value="2"/>
</dbReference>
<dbReference type="InterPro" id="IPR017896">
    <property type="entry name" value="4Fe4S_Fe-S-bd"/>
</dbReference>
<dbReference type="SUPFAM" id="SSF54862">
    <property type="entry name" value="4Fe-4S ferredoxins"/>
    <property type="match status" value="1"/>
</dbReference>
<comment type="caution">
    <text evidence="6">The sequence shown here is derived from an EMBL/GenBank/DDBJ whole genome shotgun (WGS) entry which is preliminary data.</text>
</comment>
<dbReference type="PROSITE" id="PS00198">
    <property type="entry name" value="4FE4S_FER_1"/>
    <property type="match status" value="2"/>
</dbReference>
<gene>
    <name evidence="6" type="ORF">Q604_UNBC05123G0001</name>
</gene>
<name>W1YEN2_9ZZZZ</name>
<accession>W1YEN2</accession>
<feature type="domain" description="4Fe-4S ferredoxin-type" evidence="5">
    <location>
        <begin position="68"/>
        <end position="89"/>
    </location>
</feature>
<keyword evidence="4" id="KW-0411">Iron-sulfur</keyword>
<dbReference type="AlphaFoldDB" id="W1YEN2"/>
<evidence type="ECO:0000256" key="2">
    <source>
        <dbReference type="ARBA" id="ARBA00022723"/>
    </source>
</evidence>
<evidence type="ECO:0000256" key="4">
    <source>
        <dbReference type="ARBA" id="ARBA00023014"/>
    </source>
</evidence>
<feature type="domain" description="4Fe-4S ferredoxin-type" evidence="5">
    <location>
        <begin position="37"/>
        <end position="66"/>
    </location>
</feature>
<feature type="non-terminal residue" evidence="6">
    <location>
        <position position="1"/>
    </location>
</feature>
<dbReference type="InterPro" id="IPR050572">
    <property type="entry name" value="Fe-S_Ferredoxin"/>
</dbReference>
<dbReference type="InterPro" id="IPR017900">
    <property type="entry name" value="4Fe4S_Fe_S_CS"/>
</dbReference>
<keyword evidence="1" id="KW-0004">4Fe-4S</keyword>
<evidence type="ECO:0000313" key="6">
    <source>
        <dbReference type="EMBL" id="ETJ40952.1"/>
    </source>
</evidence>
<dbReference type="PANTHER" id="PTHR43687">
    <property type="entry name" value="ADENYLYLSULFATE REDUCTASE, BETA SUBUNIT"/>
    <property type="match status" value="1"/>
</dbReference>
<dbReference type="Pfam" id="PF13237">
    <property type="entry name" value="Fer4_10"/>
    <property type="match status" value="1"/>
</dbReference>
<evidence type="ECO:0000256" key="1">
    <source>
        <dbReference type="ARBA" id="ARBA00022485"/>
    </source>
</evidence>
<keyword evidence="2" id="KW-0479">Metal-binding</keyword>